<evidence type="ECO:0000256" key="6">
    <source>
        <dbReference type="ARBA" id="ARBA00022737"/>
    </source>
</evidence>
<evidence type="ECO:0000256" key="1">
    <source>
        <dbReference type="ARBA" id="ARBA00000798"/>
    </source>
</evidence>
<comment type="function">
    <text evidence="11">Hydrolyzes glycerol-phospholipids at the terminal phosphodiesteric bond.</text>
</comment>
<sequence>MEEKGNKFFHGTLEVTIFRSTIRKQSAPFKCISAYGTPAYVTIKIDNKKVAKTTNERDRVWNQTFQILCAHPLDTTITITLKRKRSVLGKIDIQARELLGETSLINGLFPICKLNGKSNKKVKLQFLVWFKPAESEKSWEKALEFNGGYEGLKNGSFPKRSNCSVILYQDAHHRPSFQPPFDLCGRPRNLWEDVYNAIDGAKHLIYIVGWSFNPNIALVRDPQTDMPHAKGVKLGELLKRKAEEGVAVRILIWDDKTSLPVIKNKGVMRTHDEDALAYFKQTKVICKSCPRLHDKFPTVFAHHQKTITVDARVNPSSRNREIMSFLGGLDLCDGRYDTEEHSLFQTLNTESHCFDFYQTSLSGANFHKGGPREPWHDTHACVTGQAAMDVLANFEQRWTKQCDPSSLIPITSIQELSIEQPNPRSERNWNVQVFRSIDHVSACPLPKNLSTERSIHEAYVDAIRRADKFIYIENQYFIGGCHFWEENKHCGCGNLIPIEIALKIASKIKAKERFAVYVVIPMWPEGPPESESVQDILHWTRETMKMMYKIIMEAIQESGEEGLNPKDYLNFFCLANREKEVKGEFVPPYNPHPDTDYWNSQKHRRFMVYVHSKLMIVDDTYLLIGSANVNQRSMDGKRDTEIAIGCYQSTSEEQGTNNGDIRAFRMSLWYEHTGTVEEAYKEAQSLECVQNVRSIGERTWDVYSKEEVEDMGGVHLVAYPVNVTEKGCVEDLAEGTDGHFPDTKALIKGKRSKVLSSIFTT</sequence>
<dbReference type="PROSITE" id="PS50035">
    <property type="entry name" value="PLD"/>
    <property type="match status" value="2"/>
</dbReference>
<gene>
    <name evidence="14" type="ORF">ACJIZ3_020467</name>
</gene>
<dbReference type="PROSITE" id="PS50004">
    <property type="entry name" value="C2"/>
    <property type="match status" value="1"/>
</dbReference>
<feature type="domain" description="PLD phosphodiesterase" evidence="13">
    <location>
        <begin position="606"/>
        <end position="633"/>
    </location>
</feature>
<evidence type="ECO:0000256" key="5">
    <source>
        <dbReference type="ARBA" id="ARBA00022723"/>
    </source>
</evidence>
<evidence type="ECO:0000256" key="7">
    <source>
        <dbReference type="ARBA" id="ARBA00022801"/>
    </source>
</evidence>
<dbReference type="Pfam" id="PF00614">
    <property type="entry name" value="PLDc"/>
    <property type="match status" value="1"/>
</dbReference>
<dbReference type="AlphaFoldDB" id="A0ABD3SIX6"/>
<keyword evidence="15" id="KW-1185">Reference proteome</keyword>
<evidence type="ECO:0000259" key="13">
    <source>
        <dbReference type="PROSITE" id="PS50035"/>
    </source>
</evidence>
<keyword evidence="9 11" id="KW-0442">Lipid degradation</keyword>
<dbReference type="SUPFAM" id="SSF49562">
    <property type="entry name" value="C2 domain (Calcium/lipid-binding domain, CaLB)"/>
    <property type="match status" value="1"/>
</dbReference>
<dbReference type="SMART" id="SM00155">
    <property type="entry name" value="PLDc"/>
    <property type="match status" value="2"/>
</dbReference>
<reference evidence="14 15" key="1">
    <citation type="submission" date="2024-12" db="EMBL/GenBank/DDBJ databases">
        <title>The unique morphological basis and parallel evolutionary history of personate flowers in Penstemon.</title>
        <authorList>
            <person name="Depatie T.H."/>
            <person name="Wessinger C.A."/>
        </authorList>
    </citation>
    <scope>NUCLEOTIDE SEQUENCE [LARGE SCALE GENOMIC DNA]</scope>
    <source>
        <strain evidence="14">WTNN_2</strain>
        <tissue evidence="14">Leaf</tissue>
    </source>
</reference>
<dbReference type="PANTHER" id="PTHR18896">
    <property type="entry name" value="PHOSPHOLIPASE D"/>
    <property type="match status" value="1"/>
</dbReference>
<evidence type="ECO:0000256" key="10">
    <source>
        <dbReference type="ARBA" id="ARBA00023098"/>
    </source>
</evidence>
<dbReference type="Proteomes" id="UP001634393">
    <property type="component" value="Unassembled WGS sequence"/>
</dbReference>
<evidence type="ECO:0000256" key="11">
    <source>
        <dbReference type="PIRNR" id="PIRNR036470"/>
    </source>
</evidence>
<dbReference type="InterPro" id="IPR011402">
    <property type="entry name" value="PLipase_D_pln"/>
</dbReference>
<evidence type="ECO:0000259" key="12">
    <source>
        <dbReference type="PROSITE" id="PS50004"/>
    </source>
</evidence>
<dbReference type="PANTHER" id="PTHR18896:SF137">
    <property type="entry name" value="PHOSPHOLIPASE D ALPHA 4"/>
    <property type="match status" value="1"/>
</dbReference>
<dbReference type="EMBL" id="JBJXBP010000006">
    <property type="protein sequence ID" value="KAL3824438.1"/>
    <property type="molecule type" value="Genomic_DNA"/>
</dbReference>
<proteinExistence type="inferred from homology"/>
<keyword evidence="5" id="KW-0479">Metal-binding</keyword>
<protein>
    <recommendedName>
        <fullName evidence="4 11">Phospholipase D</fullName>
        <ecNumber evidence="4 11">3.1.4.4</ecNumber>
    </recommendedName>
</protein>
<dbReference type="SUPFAM" id="SSF56024">
    <property type="entry name" value="Phospholipase D/nuclease"/>
    <property type="match status" value="2"/>
</dbReference>
<dbReference type="PIRSF" id="PIRSF036470">
    <property type="entry name" value="PLD_plant"/>
    <property type="match status" value="1"/>
</dbReference>
<name>A0ABD3SIX6_9LAMI</name>
<evidence type="ECO:0000256" key="8">
    <source>
        <dbReference type="ARBA" id="ARBA00022837"/>
    </source>
</evidence>
<evidence type="ECO:0000256" key="2">
    <source>
        <dbReference type="ARBA" id="ARBA00001913"/>
    </source>
</evidence>
<dbReference type="InterPro" id="IPR001736">
    <property type="entry name" value="PLipase_D/transphosphatidylase"/>
</dbReference>
<evidence type="ECO:0000256" key="9">
    <source>
        <dbReference type="ARBA" id="ARBA00022963"/>
    </source>
</evidence>
<comment type="cofactor">
    <cofactor evidence="2 11">
        <name>Ca(2+)</name>
        <dbReference type="ChEBI" id="CHEBI:29108"/>
    </cofactor>
</comment>
<comment type="catalytic activity">
    <reaction evidence="1 11">
        <text>a 1,2-diacyl-sn-glycero-3-phosphocholine + H2O = a 1,2-diacyl-sn-glycero-3-phosphate + choline + H(+)</text>
        <dbReference type="Rhea" id="RHEA:14445"/>
        <dbReference type="ChEBI" id="CHEBI:15354"/>
        <dbReference type="ChEBI" id="CHEBI:15377"/>
        <dbReference type="ChEBI" id="CHEBI:15378"/>
        <dbReference type="ChEBI" id="CHEBI:57643"/>
        <dbReference type="ChEBI" id="CHEBI:58608"/>
        <dbReference type="EC" id="3.1.4.4"/>
    </reaction>
</comment>
<dbReference type="Pfam" id="PF12357">
    <property type="entry name" value="PLD_C"/>
    <property type="match status" value="1"/>
</dbReference>
<keyword evidence="8 11" id="KW-0106">Calcium</keyword>
<evidence type="ECO:0000256" key="4">
    <source>
        <dbReference type="ARBA" id="ARBA00012027"/>
    </source>
</evidence>
<dbReference type="Gene3D" id="2.60.40.150">
    <property type="entry name" value="C2 domain"/>
    <property type="match status" value="1"/>
</dbReference>
<comment type="caution">
    <text evidence="14">The sequence shown here is derived from an EMBL/GenBank/DDBJ whole genome shotgun (WGS) entry which is preliminary data.</text>
</comment>
<dbReference type="GO" id="GO:0004630">
    <property type="term" value="F:phospholipase D activity"/>
    <property type="evidence" value="ECO:0007669"/>
    <property type="project" value="UniProtKB-EC"/>
</dbReference>
<dbReference type="Gene3D" id="3.30.870.10">
    <property type="entry name" value="Endonuclease Chain A"/>
    <property type="match status" value="2"/>
</dbReference>
<organism evidence="14 15">
    <name type="scientific">Penstemon smallii</name>
    <dbReference type="NCBI Taxonomy" id="265156"/>
    <lineage>
        <taxon>Eukaryota</taxon>
        <taxon>Viridiplantae</taxon>
        <taxon>Streptophyta</taxon>
        <taxon>Embryophyta</taxon>
        <taxon>Tracheophyta</taxon>
        <taxon>Spermatophyta</taxon>
        <taxon>Magnoliopsida</taxon>
        <taxon>eudicotyledons</taxon>
        <taxon>Gunneridae</taxon>
        <taxon>Pentapetalae</taxon>
        <taxon>asterids</taxon>
        <taxon>lamiids</taxon>
        <taxon>Lamiales</taxon>
        <taxon>Plantaginaceae</taxon>
        <taxon>Cheloneae</taxon>
        <taxon>Penstemon</taxon>
    </lineage>
</organism>
<keyword evidence="6" id="KW-0677">Repeat</keyword>
<feature type="domain" description="PLD phosphodiesterase" evidence="13">
    <location>
        <begin position="298"/>
        <end position="335"/>
    </location>
</feature>
<evidence type="ECO:0000313" key="15">
    <source>
        <dbReference type="Proteomes" id="UP001634393"/>
    </source>
</evidence>
<dbReference type="Pfam" id="PF00168">
    <property type="entry name" value="C2"/>
    <property type="match status" value="1"/>
</dbReference>
<dbReference type="CDD" id="cd09142">
    <property type="entry name" value="PLDc_pPLD_like_2"/>
    <property type="match status" value="1"/>
</dbReference>
<keyword evidence="10" id="KW-0443">Lipid metabolism</keyword>
<dbReference type="GO" id="GO:0046872">
    <property type="term" value="F:metal ion binding"/>
    <property type="evidence" value="ECO:0007669"/>
    <property type="project" value="UniProtKB-KW"/>
</dbReference>
<dbReference type="InterPro" id="IPR035892">
    <property type="entry name" value="C2_domain_sf"/>
</dbReference>
<feature type="domain" description="C2" evidence="12">
    <location>
        <begin position="1"/>
        <end position="122"/>
    </location>
</feature>
<dbReference type="InterPro" id="IPR015679">
    <property type="entry name" value="PLipase_D_fam"/>
</dbReference>
<evidence type="ECO:0000313" key="14">
    <source>
        <dbReference type="EMBL" id="KAL3824438.1"/>
    </source>
</evidence>
<comment type="similarity">
    <text evidence="3 11">Belongs to the phospholipase D family. C2-PLD subfamily.</text>
</comment>
<keyword evidence="7 11" id="KW-0378">Hydrolase</keyword>
<dbReference type="InterPro" id="IPR000008">
    <property type="entry name" value="C2_dom"/>
</dbReference>
<accession>A0ABD3SIX6</accession>
<dbReference type="EC" id="3.1.4.4" evidence="4 11"/>
<dbReference type="GO" id="GO:0016042">
    <property type="term" value="P:lipid catabolic process"/>
    <property type="evidence" value="ECO:0007669"/>
    <property type="project" value="UniProtKB-KW"/>
</dbReference>
<evidence type="ECO:0000256" key="3">
    <source>
        <dbReference type="ARBA" id="ARBA00010683"/>
    </source>
</evidence>
<dbReference type="InterPro" id="IPR024632">
    <property type="entry name" value="PLipase_D_C"/>
</dbReference>